<dbReference type="SUPFAM" id="SSF49785">
    <property type="entry name" value="Galactose-binding domain-like"/>
    <property type="match status" value="1"/>
</dbReference>
<dbReference type="Proteomes" id="UP000193804">
    <property type="component" value="Unassembled WGS sequence"/>
</dbReference>
<gene>
    <name evidence="3" type="ORF">SAMN05661096_00862</name>
</gene>
<accession>A0A1X7INK7</accession>
<dbReference type="EMBL" id="FXAW01000001">
    <property type="protein sequence ID" value="SMG16523.1"/>
    <property type="molecule type" value="Genomic_DNA"/>
</dbReference>
<feature type="domain" description="NADH:ubiquinone oxidoreductase intermediate-associated protein 30" evidence="2">
    <location>
        <begin position="20"/>
        <end position="170"/>
    </location>
</feature>
<reference evidence="4" key="1">
    <citation type="submission" date="2017-04" db="EMBL/GenBank/DDBJ databases">
        <authorList>
            <person name="Varghese N."/>
            <person name="Submissions S."/>
        </authorList>
    </citation>
    <scope>NUCLEOTIDE SEQUENCE [LARGE SCALE GENOMIC DNA]</scope>
    <source>
        <strain evidence="4">DSM 4125</strain>
    </source>
</reference>
<keyword evidence="4" id="KW-1185">Reference proteome</keyword>
<dbReference type="InterPro" id="IPR039131">
    <property type="entry name" value="NDUFAF1"/>
</dbReference>
<evidence type="ECO:0000259" key="2">
    <source>
        <dbReference type="Pfam" id="PF08547"/>
    </source>
</evidence>
<dbReference type="InterPro" id="IPR008979">
    <property type="entry name" value="Galactose-bd-like_sf"/>
</dbReference>
<evidence type="ECO:0000313" key="4">
    <source>
        <dbReference type="Proteomes" id="UP000193804"/>
    </source>
</evidence>
<dbReference type="PANTHER" id="PTHR13194">
    <property type="entry name" value="COMPLEX I INTERMEDIATE-ASSOCIATED PROTEIN 30"/>
    <property type="match status" value="1"/>
</dbReference>
<protein>
    <submittedName>
        <fullName evidence="3">Complex I intermediate-associated protein 30 (CIA30)</fullName>
    </submittedName>
</protein>
<proteinExistence type="inferred from homology"/>
<dbReference type="Gene3D" id="2.60.120.430">
    <property type="entry name" value="Galactose-binding lectin"/>
    <property type="match status" value="1"/>
</dbReference>
<evidence type="ECO:0000313" key="3">
    <source>
        <dbReference type="EMBL" id="SMG16523.1"/>
    </source>
</evidence>
<dbReference type="Pfam" id="PF08547">
    <property type="entry name" value="CIA30"/>
    <property type="match status" value="1"/>
</dbReference>
<dbReference type="PANTHER" id="PTHR13194:SF19">
    <property type="entry name" value="NAD(P)-BINDING ROSSMANN-FOLD SUPERFAMILY PROTEIN"/>
    <property type="match status" value="1"/>
</dbReference>
<dbReference type="RefSeq" id="WP_245830815.1">
    <property type="nucleotide sequence ID" value="NZ_FXAW01000001.1"/>
</dbReference>
<comment type="similarity">
    <text evidence="1">Belongs to the CIA30 family.</text>
</comment>
<name>A0A1X7INK7_9BACT</name>
<dbReference type="InterPro" id="IPR013857">
    <property type="entry name" value="NADH-UbQ_OxRdtase-assoc_prot30"/>
</dbReference>
<evidence type="ECO:0000256" key="1">
    <source>
        <dbReference type="ARBA" id="ARBA00007884"/>
    </source>
</evidence>
<sequence length="176" mass="20285">MIRIVTLSLILFFMNTKMIFDFNKDKNLNSWQVVDDTVMGGRSDGSFQLSEDGHGVFAGYVTTENNGGFSSVRHDFAKMSVEGYTKVVIKLKGDGKDYQFRIKASQRDYYSYIKQFTTSGEWEEIVIPLTEMYPSFRGRKLNMSNFSADAIEEVTFLIGNKRKESFRLMIDKIELQ</sequence>
<organism evidence="3 4">
    <name type="scientific">Marivirga sericea</name>
    <dbReference type="NCBI Taxonomy" id="1028"/>
    <lineage>
        <taxon>Bacteria</taxon>
        <taxon>Pseudomonadati</taxon>
        <taxon>Bacteroidota</taxon>
        <taxon>Cytophagia</taxon>
        <taxon>Cytophagales</taxon>
        <taxon>Marivirgaceae</taxon>
        <taxon>Marivirga</taxon>
    </lineage>
</organism>
<dbReference type="STRING" id="1028.SAMN05661096_00862"/>
<dbReference type="AlphaFoldDB" id="A0A1X7INK7"/>